<keyword evidence="2" id="KW-1185">Reference proteome</keyword>
<proteinExistence type="predicted"/>
<evidence type="ECO:0000313" key="1">
    <source>
        <dbReference type="EMBL" id="KAJ8450701.1"/>
    </source>
</evidence>
<protein>
    <submittedName>
        <fullName evidence="1">Uncharacterized protein</fullName>
    </submittedName>
</protein>
<sequence length="162" mass="18285">MLRFRLQHCAHGHHNTLHRLLISSSDFIVMASSDNLFKTKPFSIPSIPISPFSLQTLELFHSRRVLFSNNSSKPTSSLSPFSLRNSGFSYAARPKASPAVSLERSTRVPFALSVLTKRLTKLGFEDCEYMPGQYNHLLCPMGLPRQREVESDNGQPFLVFCI</sequence>
<organism evidence="1 2">
    <name type="scientific">Carnegiea gigantea</name>
    <dbReference type="NCBI Taxonomy" id="171969"/>
    <lineage>
        <taxon>Eukaryota</taxon>
        <taxon>Viridiplantae</taxon>
        <taxon>Streptophyta</taxon>
        <taxon>Embryophyta</taxon>
        <taxon>Tracheophyta</taxon>
        <taxon>Spermatophyta</taxon>
        <taxon>Magnoliopsida</taxon>
        <taxon>eudicotyledons</taxon>
        <taxon>Gunneridae</taxon>
        <taxon>Pentapetalae</taxon>
        <taxon>Caryophyllales</taxon>
        <taxon>Cactineae</taxon>
        <taxon>Cactaceae</taxon>
        <taxon>Cactoideae</taxon>
        <taxon>Echinocereeae</taxon>
        <taxon>Carnegiea</taxon>
    </lineage>
</organism>
<dbReference type="AlphaFoldDB" id="A0A9Q1KTL9"/>
<reference evidence="1" key="1">
    <citation type="submission" date="2022-04" db="EMBL/GenBank/DDBJ databases">
        <title>Carnegiea gigantea Genome sequencing and assembly v2.</title>
        <authorList>
            <person name="Copetti D."/>
            <person name="Sanderson M.J."/>
            <person name="Burquez A."/>
            <person name="Wojciechowski M.F."/>
        </authorList>
    </citation>
    <scope>NUCLEOTIDE SEQUENCE</scope>
    <source>
        <strain evidence="1">SGP5-SGP5p</strain>
        <tissue evidence="1">Aerial part</tissue>
    </source>
</reference>
<name>A0A9Q1KTL9_9CARY</name>
<dbReference type="Proteomes" id="UP001153076">
    <property type="component" value="Unassembled WGS sequence"/>
</dbReference>
<gene>
    <name evidence="1" type="ORF">Cgig2_021173</name>
</gene>
<evidence type="ECO:0000313" key="2">
    <source>
        <dbReference type="Proteomes" id="UP001153076"/>
    </source>
</evidence>
<comment type="caution">
    <text evidence="1">The sequence shown here is derived from an EMBL/GenBank/DDBJ whole genome shotgun (WGS) entry which is preliminary data.</text>
</comment>
<accession>A0A9Q1KTL9</accession>
<dbReference type="EMBL" id="JAKOGI010000013">
    <property type="protein sequence ID" value="KAJ8450701.1"/>
    <property type="molecule type" value="Genomic_DNA"/>
</dbReference>